<name>A0A5E4M0W1_9HEMI</name>
<protein>
    <submittedName>
        <fullName evidence="1">Uncharacterized protein</fullName>
    </submittedName>
</protein>
<keyword evidence="2" id="KW-1185">Reference proteome</keyword>
<gene>
    <name evidence="1" type="ORF">CINCED_3A020732</name>
</gene>
<dbReference type="Proteomes" id="UP000325440">
    <property type="component" value="Unassembled WGS sequence"/>
</dbReference>
<reference evidence="1 2" key="1">
    <citation type="submission" date="2019-08" db="EMBL/GenBank/DDBJ databases">
        <authorList>
            <person name="Alioto T."/>
            <person name="Alioto T."/>
            <person name="Gomez Garrido J."/>
        </authorList>
    </citation>
    <scope>NUCLEOTIDE SEQUENCE [LARGE SCALE GENOMIC DNA]</scope>
</reference>
<dbReference type="AlphaFoldDB" id="A0A5E4M0W1"/>
<organism evidence="1 2">
    <name type="scientific">Cinara cedri</name>
    <dbReference type="NCBI Taxonomy" id="506608"/>
    <lineage>
        <taxon>Eukaryota</taxon>
        <taxon>Metazoa</taxon>
        <taxon>Ecdysozoa</taxon>
        <taxon>Arthropoda</taxon>
        <taxon>Hexapoda</taxon>
        <taxon>Insecta</taxon>
        <taxon>Pterygota</taxon>
        <taxon>Neoptera</taxon>
        <taxon>Paraneoptera</taxon>
        <taxon>Hemiptera</taxon>
        <taxon>Sternorrhyncha</taxon>
        <taxon>Aphidomorpha</taxon>
        <taxon>Aphidoidea</taxon>
        <taxon>Aphididae</taxon>
        <taxon>Lachninae</taxon>
        <taxon>Cinara</taxon>
    </lineage>
</organism>
<sequence length="114" mass="13105">MRPQHTHIHTHSLMWNVYNFVFGSYNKEEQKRWWPGAIDNRVRSSAESGRDKDVFGRRVREGKRRDGVGEAIEVLPSNCIPIYIRLEPIAVNYALGCHPSASRLCGVSLRSQKL</sequence>
<dbReference type="EMBL" id="CABPRJ010000019">
    <property type="protein sequence ID" value="VVC25745.1"/>
    <property type="molecule type" value="Genomic_DNA"/>
</dbReference>
<proteinExistence type="predicted"/>
<accession>A0A5E4M0W1</accession>
<evidence type="ECO:0000313" key="2">
    <source>
        <dbReference type="Proteomes" id="UP000325440"/>
    </source>
</evidence>
<evidence type="ECO:0000313" key="1">
    <source>
        <dbReference type="EMBL" id="VVC25745.1"/>
    </source>
</evidence>